<comment type="caution">
    <text evidence="2">The sequence shown here is derived from an EMBL/GenBank/DDBJ whole genome shotgun (WGS) entry which is preliminary data.</text>
</comment>
<gene>
    <name evidence="2" type="ORF">JK636_17895</name>
</gene>
<name>A0ABS1TDZ4_9CLOT</name>
<protein>
    <submittedName>
        <fullName evidence="2">Uncharacterized protein</fullName>
    </submittedName>
</protein>
<keyword evidence="1" id="KW-0812">Transmembrane</keyword>
<keyword evidence="3" id="KW-1185">Reference proteome</keyword>
<dbReference type="Proteomes" id="UP000632377">
    <property type="component" value="Unassembled WGS sequence"/>
</dbReference>
<dbReference type="EMBL" id="JAESWC010000014">
    <property type="protein sequence ID" value="MBL4937591.1"/>
    <property type="molecule type" value="Genomic_DNA"/>
</dbReference>
<evidence type="ECO:0000256" key="1">
    <source>
        <dbReference type="SAM" id="Phobius"/>
    </source>
</evidence>
<sequence length="138" mass="16089">MVYMLKMISSITNNIHDLLIQLFKTMGYNMTDKQLHFLIIGIIGMIIFLITNLIFKQLAKYSVEVISFIYTFTVMVVFVFAIEIEQKITKRGNMEFKDITAGLWGFIEIFGVYLAIRLVIYLIKKGYSKINKNKKVNI</sequence>
<keyword evidence="1" id="KW-0472">Membrane</keyword>
<accession>A0ABS1TDZ4</accession>
<evidence type="ECO:0000313" key="3">
    <source>
        <dbReference type="Proteomes" id="UP000632377"/>
    </source>
</evidence>
<evidence type="ECO:0000313" key="2">
    <source>
        <dbReference type="EMBL" id="MBL4937591.1"/>
    </source>
</evidence>
<feature type="transmembrane region" description="Helical" evidence="1">
    <location>
        <begin position="62"/>
        <end position="82"/>
    </location>
</feature>
<keyword evidence="1" id="KW-1133">Transmembrane helix</keyword>
<feature type="transmembrane region" description="Helical" evidence="1">
    <location>
        <begin position="102"/>
        <end position="123"/>
    </location>
</feature>
<feature type="transmembrane region" description="Helical" evidence="1">
    <location>
        <begin position="35"/>
        <end position="55"/>
    </location>
</feature>
<organism evidence="2 3">
    <name type="scientific">Clostridium rhizosphaerae</name>
    <dbReference type="NCBI Taxonomy" id="2803861"/>
    <lineage>
        <taxon>Bacteria</taxon>
        <taxon>Bacillati</taxon>
        <taxon>Bacillota</taxon>
        <taxon>Clostridia</taxon>
        <taxon>Eubacteriales</taxon>
        <taxon>Clostridiaceae</taxon>
        <taxon>Clostridium</taxon>
    </lineage>
</organism>
<dbReference type="RefSeq" id="WP_202750330.1">
    <property type="nucleotide sequence ID" value="NZ_JAESWC010000014.1"/>
</dbReference>
<proteinExistence type="predicted"/>
<reference evidence="2 3" key="1">
    <citation type="submission" date="2021-01" db="EMBL/GenBank/DDBJ databases">
        <title>Genome public.</title>
        <authorList>
            <person name="Liu C."/>
            <person name="Sun Q."/>
        </authorList>
    </citation>
    <scope>NUCLEOTIDE SEQUENCE [LARGE SCALE GENOMIC DNA]</scope>
    <source>
        <strain evidence="2 3">YIM B02515</strain>
    </source>
</reference>